<keyword evidence="1" id="KW-1133">Transmembrane helix</keyword>
<feature type="transmembrane region" description="Helical" evidence="1">
    <location>
        <begin position="7"/>
        <end position="28"/>
    </location>
</feature>
<keyword evidence="1" id="KW-0812">Transmembrane</keyword>
<keyword evidence="3" id="KW-1185">Reference proteome</keyword>
<reference evidence="2 3" key="1">
    <citation type="journal article" date="2024" name="Ann. Entomol. Soc. Am.">
        <title>Genomic analyses of the southern and eastern yellowjacket wasps (Hymenoptera: Vespidae) reveal evolutionary signatures of social life.</title>
        <authorList>
            <person name="Catto M.A."/>
            <person name="Caine P.B."/>
            <person name="Orr S.E."/>
            <person name="Hunt B.G."/>
            <person name="Goodisman M.A.D."/>
        </authorList>
    </citation>
    <scope>NUCLEOTIDE SEQUENCE [LARGE SCALE GENOMIC DNA]</scope>
    <source>
        <strain evidence="2">232</strain>
        <tissue evidence="2">Head and thorax</tissue>
    </source>
</reference>
<evidence type="ECO:0000256" key="1">
    <source>
        <dbReference type="SAM" id="Phobius"/>
    </source>
</evidence>
<organism evidence="2 3">
    <name type="scientific">Vespula maculifrons</name>
    <name type="common">Eastern yellow jacket</name>
    <name type="synonym">Wasp</name>
    <dbReference type="NCBI Taxonomy" id="7453"/>
    <lineage>
        <taxon>Eukaryota</taxon>
        <taxon>Metazoa</taxon>
        <taxon>Ecdysozoa</taxon>
        <taxon>Arthropoda</taxon>
        <taxon>Hexapoda</taxon>
        <taxon>Insecta</taxon>
        <taxon>Pterygota</taxon>
        <taxon>Neoptera</taxon>
        <taxon>Endopterygota</taxon>
        <taxon>Hymenoptera</taxon>
        <taxon>Apocrita</taxon>
        <taxon>Aculeata</taxon>
        <taxon>Vespoidea</taxon>
        <taxon>Vespidae</taxon>
        <taxon>Vespinae</taxon>
        <taxon>Vespula</taxon>
    </lineage>
</organism>
<evidence type="ECO:0000313" key="2">
    <source>
        <dbReference type="EMBL" id="KAL2748700.1"/>
    </source>
</evidence>
<protein>
    <recommendedName>
        <fullName evidence="4">Secreted protein</fullName>
    </recommendedName>
</protein>
<sequence length="95" mass="10540">MPRNQVFCYYCKIILVLVIPVITGRSAVDNLALGLGLSRSLDLDLLIQKVLKVERLFLSFLYIPPTSLARSSPSTISVAITFPGTITSSSWRRVK</sequence>
<dbReference type="EMBL" id="JAYRBN010000031">
    <property type="protein sequence ID" value="KAL2748700.1"/>
    <property type="molecule type" value="Genomic_DNA"/>
</dbReference>
<name>A0ABD2CUD1_VESMC</name>
<evidence type="ECO:0000313" key="3">
    <source>
        <dbReference type="Proteomes" id="UP001607303"/>
    </source>
</evidence>
<keyword evidence="1" id="KW-0472">Membrane</keyword>
<dbReference type="Proteomes" id="UP001607303">
    <property type="component" value="Unassembled WGS sequence"/>
</dbReference>
<dbReference type="AlphaFoldDB" id="A0ABD2CUD1"/>
<gene>
    <name evidence="2" type="ORF">V1477_003343</name>
</gene>
<proteinExistence type="predicted"/>
<comment type="caution">
    <text evidence="2">The sequence shown here is derived from an EMBL/GenBank/DDBJ whole genome shotgun (WGS) entry which is preliminary data.</text>
</comment>
<accession>A0ABD2CUD1</accession>
<evidence type="ECO:0008006" key="4">
    <source>
        <dbReference type="Google" id="ProtNLM"/>
    </source>
</evidence>